<evidence type="ECO:0000256" key="4">
    <source>
        <dbReference type="ARBA" id="ARBA00022741"/>
    </source>
</evidence>
<dbReference type="PROSITE" id="PS50011">
    <property type="entry name" value="PROTEIN_KINASE_DOM"/>
    <property type="match status" value="1"/>
</dbReference>
<keyword evidence="4" id="KW-0547">Nucleotide-binding</keyword>
<organism evidence="11 12">
    <name type="scientific">Truncatella angustata</name>
    <dbReference type="NCBI Taxonomy" id="152316"/>
    <lineage>
        <taxon>Eukaryota</taxon>
        <taxon>Fungi</taxon>
        <taxon>Dikarya</taxon>
        <taxon>Ascomycota</taxon>
        <taxon>Pezizomycotina</taxon>
        <taxon>Sordariomycetes</taxon>
        <taxon>Xylariomycetidae</taxon>
        <taxon>Amphisphaeriales</taxon>
        <taxon>Sporocadaceae</taxon>
        <taxon>Truncatella</taxon>
    </lineage>
</organism>
<dbReference type="EMBL" id="JAGPXC010000010">
    <property type="protein sequence ID" value="KAH6646076.1"/>
    <property type="molecule type" value="Genomic_DNA"/>
</dbReference>
<reference evidence="11" key="1">
    <citation type="journal article" date="2021" name="Nat. Commun.">
        <title>Genetic determinants of endophytism in the Arabidopsis root mycobiome.</title>
        <authorList>
            <person name="Mesny F."/>
            <person name="Miyauchi S."/>
            <person name="Thiergart T."/>
            <person name="Pickel B."/>
            <person name="Atanasova L."/>
            <person name="Karlsson M."/>
            <person name="Huettel B."/>
            <person name="Barry K.W."/>
            <person name="Haridas S."/>
            <person name="Chen C."/>
            <person name="Bauer D."/>
            <person name="Andreopoulos W."/>
            <person name="Pangilinan J."/>
            <person name="LaButti K."/>
            <person name="Riley R."/>
            <person name="Lipzen A."/>
            <person name="Clum A."/>
            <person name="Drula E."/>
            <person name="Henrissat B."/>
            <person name="Kohler A."/>
            <person name="Grigoriev I.V."/>
            <person name="Martin F.M."/>
            <person name="Hacquard S."/>
        </authorList>
    </citation>
    <scope>NUCLEOTIDE SEQUENCE</scope>
    <source>
        <strain evidence="11">MPI-SDFR-AT-0073</strain>
    </source>
</reference>
<evidence type="ECO:0000256" key="1">
    <source>
        <dbReference type="ARBA" id="ARBA00012513"/>
    </source>
</evidence>
<dbReference type="GO" id="GO:0000245">
    <property type="term" value="P:spliceosomal complex assembly"/>
    <property type="evidence" value="ECO:0007669"/>
    <property type="project" value="TreeGrafter"/>
</dbReference>
<evidence type="ECO:0000313" key="12">
    <source>
        <dbReference type="Proteomes" id="UP000758603"/>
    </source>
</evidence>
<dbReference type="Gene3D" id="3.30.200.20">
    <property type="entry name" value="Phosphorylase Kinase, domain 1"/>
    <property type="match status" value="1"/>
</dbReference>
<keyword evidence="6" id="KW-0067">ATP-binding</keyword>
<feature type="chain" id="PRO_5040378536" description="non-specific serine/threonine protein kinase" evidence="9">
    <location>
        <begin position="22"/>
        <end position="400"/>
    </location>
</feature>
<sequence length="400" mass="45275">MPRFILKVRAPFLTVLGSVLAKTRHRAVSHMAHSRYVCNADAEPLHRYRAGGYHPVKLGDLLNKERYKILHKLGWGGYSTTWAAYDRRQNRYVAIQILQRMSALADDHLGRAHLVQMLDHFTLAGPNGVHGCLVLELLGVSVVNFIDSFCRHERLPAVLAKSITYQVLLGIDLLAQHRIGHGDIHTGNLAIAIPDLHTLSEKQFFDKFGGPDTAPMRRTDGASLEDHRPDYLVRNASLKMSLRESLHSSPVVKIIDFGESYIDDHAPKTLHTPLAMRAPETVFGDQIDHRVDMWSMGCLIYFELMTGQPPFDVIMLTPATLVSQMIDFSTDELPARWQEKWQAIRNGISKVYFDENKCPEFTKSDIDIISNLIGQMLKFDPTSRALANDILDNPWFTRSI</sequence>
<dbReference type="Gene3D" id="1.10.510.10">
    <property type="entry name" value="Transferase(Phosphotransferase) domain 1"/>
    <property type="match status" value="1"/>
</dbReference>
<keyword evidence="12" id="KW-1185">Reference proteome</keyword>
<gene>
    <name evidence="11" type="ORF">BKA67DRAFT_639405</name>
</gene>
<keyword evidence="5 11" id="KW-0418">Kinase</keyword>
<dbReference type="AlphaFoldDB" id="A0A9P8RMW8"/>
<protein>
    <recommendedName>
        <fullName evidence="1">non-specific serine/threonine protein kinase</fullName>
        <ecNumber evidence="1">2.7.11.1</ecNumber>
    </recommendedName>
</protein>
<evidence type="ECO:0000256" key="3">
    <source>
        <dbReference type="ARBA" id="ARBA00022679"/>
    </source>
</evidence>
<evidence type="ECO:0000313" key="11">
    <source>
        <dbReference type="EMBL" id="KAH6646076.1"/>
    </source>
</evidence>
<dbReference type="Pfam" id="PF00069">
    <property type="entry name" value="Pkinase"/>
    <property type="match status" value="1"/>
</dbReference>
<name>A0A9P8RMW8_9PEZI</name>
<comment type="catalytic activity">
    <reaction evidence="7">
        <text>L-threonyl-[protein] + ATP = O-phospho-L-threonyl-[protein] + ADP + H(+)</text>
        <dbReference type="Rhea" id="RHEA:46608"/>
        <dbReference type="Rhea" id="RHEA-COMP:11060"/>
        <dbReference type="Rhea" id="RHEA-COMP:11605"/>
        <dbReference type="ChEBI" id="CHEBI:15378"/>
        <dbReference type="ChEBI" id="CHEBI:30013"/>
        <dbReference type="ChEBI" id="CHEBI:30616"/>
        <dbReference type="ChEBI" id="CHEBI:61977"/>
        <dbReference type="ChEBI" id="CHEBI:456216"/>
        <dbReference type="EC" id="2.7.11.1"/>
    </reaction>
</comment>
<comment type="catalytic activity">
    <reaction evidence="8">
        <text>L-seryl-[protein] + ATP = O-phospho-L-seryl-[protein] + ADP + H(+)</text>
        <dbReference type="Rhea" id="RHEA:17989"/>
        <dbReference type="Rhea" id="RHEA-COMP:9863"/>
        <dbReference type="Rhea" id="RHEA-COMP:11604"/>
        <dbReference type="ChEBI" id="CHEBI:15378"/>
        <dbReference type="ChEBI" id="CHEBI:29999"/>
        <dbReference type="ChEBI" id="CHEBI:30616"/>
        <dbReference type="ChEBI" id="CHEBI:83421"/>
        <dbReference type="ChEBI" id="CHEBI:456216"/>
        <dbReference type="EC" id="2.7.11.1"/>
    </reaction>
</comment>
<dbReference type="Proteomes" id="UP000758603">
    <property type="component" value="Unassembled WGS sequence"/>
</dbReference>
<accession>A0A9P8RMW8</accession>
<dbReference type="RefSeq" id="XP_045952590.1">
    <property type="nucleotide sequence ID" value="XM_046105734.1"/>
</dbReference>
<dbReference type="PANTHER" id="PTHR47634">
    <property type="entry name" value="PROTEIN KINASE DOMAIN-CONTAINING PROTEIN-RELATED"/>
    <property type="match status" value="1"/>
</dbReference>
<dbReference type="InterPro" id="IPR011009">
    <property type="entry name" value="Kinase-like_dom_sf"/>
</dbReference>
<feature type="signal peptide" evidence="9">
    <location>
        <begin position="1"/>
        <end position="21"/>
    </location>
</feature>
<keyword evidence="2" id="KW-0723">Serine/threonine-protein kinase</keyword>
<dbReference type="GO" id="GO:0050684">
    <property type="term" value="P:regulation of mRNA processing"/>
    <property type="evidence" value="ECO:0007669"/>
    <property type="project" value="TreeGrafter"/>
</dbReference>
<dbReference type="SMART" id="SM00220">
    <property type="entry name" value="S_TKc"/>
    <property type="match status" value="1"/>
</dbReference>
<feature type="domain" description="Protein kinase" evidence="10">
    <location>
        <begin position="67"/>
        <end position="396"/>
    </location>
</feature>
<dbReference type="EC" id="2.7.11.1" evidence="1"/>
<dbReference type="GeneID" id="70134625"/>
<keyword evidence="9" id="KW-0732">Signal</keyword>
<evidence type="ECO:0000256" key="6">
    <source>
        <dbReference type="ARBA" id="ARBA00022840"/>
    </source>
</evidence>
<evidence type="ECO:0000256" key="2">
    <source>
        <dbReference type="ARBA" id="ARBA00022527"/>
    </source>
</evidence>
<dbReference type="PANTHER" id="PTHR47634:SF9">
    <property type="entry name" value="PROTEIN KINASE DOMAIN-CONTAINING PROTEIN-RELATED"/>
    <property type="match status" value="1"/>
</dbReference>
<dbReference type="GO" id="GO:0004674">
    <property type="term" value="F:protein serine/threonine kinase activity"/>
    <property type="evidence" value="ECO:0007669"/>
    <property type="project" value="UniProtKB-KW"/>
</dbReference>
<proteinExistence type="predicted"/>
<dbReference type="GO" id="GO:0005524">
    <property type="term" value="F:ATP binding"/>
    <property type="evidence" value="ECO:0007669"/>
    <property type="project" value="UniProtKB-KW"/>
</dbReference>
<evidence type="ECO:0000256" key="5">
    <source>
        <dbReference type="ARBA" id="ARBA00022777"/>
    </source>
</evidence>
<evidence type="ECO:0000256" key="8">
    <source>
        <dbReference type="ARBA" id="ARBA00048679"/>
    </source>
</evidence>
<comment type="caution">
    <text evidence="11">The sequence shown here is derived from an EMBL/GenBank/DDBJ whole genome shotgun (WGS) entry which is preliminary data.</text>
</comment>
<evidence type="ECO:0000256" key="7">
    <source>
        <dbReference type="ARBA" id="ARBA00047899"/>
    </source>
</evidence>
<dbReference type="OrthoDB" id="5979581at2759"/>
<dbReference type="InterPro" id="IPR000719">
    <property type="entry name" value="Prot_kinase_dom"/>
</dbReference>
<dbReference type="SUPFAM" id="SSF56112">
    <property type="entry name" value="Protein kinase-like (PK-like)"/>
    <property type="match status" value="1"/>
</dbReference>
<keyword evidence="3" id="KW-0808">Transferase</keyword>
<evidence type="ECO:0000259" key="10">
    <source>
        <dbReference type="PROSITE" id="PS50011"/>
    </source>
</evidence>
<dbReference type="InterPro" id="IPR051334">
    <property type="entry name" value="SRPK"/>
</dbReference>
<evidence type="ECO:0000256" key="9">
    <source>
        <dbReference type="SAM" id="SignalP"/>
    </source>
</evidence>